<dbReference type="InterPro" id="IPR050348">
    <property type="entry name" value="Protein-Tyr_Phosphatase"/>
</dbReference>
<evidence type="ECO:0000256" key="7">
    <source>
        <dbReference type="ARBA" id="ARBA00055430"/>
    </source>
</evidence>
<dbReference type="PROSITE" id="PS50055">
    <property type="entry name" value="TYR_PHOSPHATASE_PTP"/>
    <property type="match status" value="1"/>
</dbReference>
<evidence type="ECO:0000259" key="11">
    <source>
        <dbReference type="PROSITE" id="PS50055"/>
    </source>
</evidence>
<dbReference type="FunFam" id="3.40.525.10:FF:000005">
    <property type="entry name" value="Tyrosine-protein phosphatase non-receptor type 9"/>
    <property type="match status" value="1"/>
</dbReference>
<evidence type="ECO:0000256" key="1">
    <source>
        <dbReference type="ARBA" id="ARBA00004496"/>
    </source>
</evidence>
<dbReference type="GO" id="GO:0005737">
    <property type="term" value="C:cytoplasm"/>
    <property type="evidence" value="ECO:0007669"/>
    <property type="project" value="UniProtKB-SubCell"/>
</dbReference>
<dbReference type="GO" id="GO:0004725">
    <property type="term" value="F:protein tyrosine phosphatase activity"/>
    <property type="evidence" value="ECO:0007669"/>
    <property type="project" value="UniProtKB-EC"/>
</dbReference>
<name>A0A6J8CSB6_MYTCO</name>
<dbReference type="SUPFAM" id="SSF46938">
    <property type="entry name" value="CRAL/TRIO N-terminal domain"/>
    <property type="match status" value="1"/>
</dbReference>
<keyword evidence="3" id="KW-0963">Cytoplasm</keyword>
<dbReference type="AlphaFoldDB" id="A0A6J8CSB6"/>
<comment type="subcellular location">
    <subcellularLocation>
        <location evidence="1">Cytoplasm</location>
    </subcellularLocation>
</comment>
<comment type="function">
    <text evidence="7">Protein-tyrosine phosphatase that could participate in the transfer of hydrophobic ligands or in functions of the Golgi apparatus.</text>
</comment>
<dbReference type="InterPro" id="IPR029021">
    <property type="entry name" value="Prot-tyrosine_phosphatase-like"/>
</dbReference>
<dbReference type="Proteomes" id="UP000507470">
    <property type="component" value="Unassembled WGS sequence"/>
</dbReference>
<evidence type="ECO:0000256" key="2">
    <source>
        <dbReference type="ARBA" id="ARBA00013064"/>
    </source>
</evidence>
<dbReference type="SUPFAM" id="SSF52799">
    <property type="entry name" value="(Phosphotyrosine protein) phosphatases II"/>
    <property type="match status" value="1"/>
</dbReference>
<dbReference type="InterPro" id="IPR003595">
    <property type="entry name" value="Tyr_Pase_cat"/>
</dbReference>
<dbReference type="Gene3D" id="3.40.525.10">
    <property type="entry name" value="CRAL-TRIO lipid binding domain"/>
    <property type="match status" value="1"/>
</dbReference>
<evidence type="ECO:0000256" key="8">
    <source>
        <dbReference type="ARBA" id="ARBA00060781"/>
    </source>
</evidence>
<keyword evidence="6" id="KW-0007">Acetylation</keyword>
<dbReference type="InterPro" id="IPR036273">
    <property type="entry name" value="CRAL/TRIO_N_dom_sf"/>
</dbReference>
<feature type="domain" description="Tyrosine-protein phosphatase" evidence="11">
    <location>
        <begin position="405"/>
        <end position="677"/>
    </location>
</feature>
<dbReference type="PRINTS" id="PR00700">
    <property type="entry name" value="PRTYPHPHTASE"/>
</dbReference>
<protein>
    <recommendedName>
        <fullName evidence="9">Tyrosine-protein phosphatase non-receptor type 9</fullName>
        <ecNumber evidence="2">3.1.3.48</ecNumber>
    </recommendedName>
</protein>
<feature type="region of interest" description="Disordered" evidence="10">
    <location>
        <begin position="287"/>
        <end position="379"/>
    </location>
</feature>
<evidence type="ECO:0000259" key="12">
    <source>
        <dbReference type="PROSITE" id="PS50056"/>
    </source>
</evidence>
<dbReference type="InterPro" id="IPR001251">
    <property type="entry name" value="CRAL-TRIO_dom"/>
</dbReference>
<evidence type="ECO:0000313" key="14">
    <source>
        <dbReference type="EMBL" id="CAC5398386.1"/>
    </source>
</evidence>
<dbReference type="PROSITE" id="PS50191">
    <property type="entry name" value="CRAL_TRIO"/>
    <property type="match status" value="1"/>
</dbReference>
<feature type="domain" description="CRAL-TRIO" evidence="13">
    <location>
        <begin position="78"/>
        <end position="234"/>
    </location>
</feature>
<dbReference type="OrthoDB" id="10051650at2759"/>
<evidence type="ECO:0000256" key="3">
    <source>
        <dbReference type="ARBA" id="ARBA00022490"/>
    </source>
</evidence>
<dbReference type="EMBL" id="CACVKT020005897">
    <property type="protein sequence ID" value="CAC5398386.1"/>
    <property type="molecule type" value="Genomic_DNA"/>
</dbReference>
<feature type="compositionally biased region" description="Basic and acidic residues" evidence="10">
    <location>
        <begin position="288"/>
        <end position="324"/>
    </location>
</feature>
<evidence type="ECO:0000256" key="9">
    <source>
        <dbReference type="ARBA" id="ARBA00069781"/>
    </source>
</evidence>
<evidence type="ECO:0000256" key="4">
    <source>
        <dbReference type="ARBA" id="ARBA00022801"/>
    </source>
</evidence>
<dbReference type="SMART" id="SM00516">
    <property type="entry name" value="SEC14"/>
    <property type="match status" value="1"/>
</dbReference>
<dbReference type="Gene3D" id="3.90.190.10">
    <property type="entry name" value="Protein tyrosine phosphatase superfamily"/>
    <property type="match status" value="1"/>
</dbReference>
<dbReference type="InterPro" id="IPR000242">
    <property type="entry name" value="PTP_cat"/>
</dbReference>
<dbReference type="SMART" id="SM00194">
    <property type="entry name" value="PTPc"/>
    <property type="match status" value="1"/>
</dbReference>
<dbReference type="SMART" id="SM00404">
    <property type="entry name" value="PTPc_motif"/>
    <property type="match status" value="1"/>
</dbReference>
<proteinExistence type="inferred from homology"/>
<dbReference type="EC" id="3.1.3.48" evidence="2"/>
<dbReference type="PROSITE" id="PS00383">
    <property type="entry name" value="TYR_PHOSPHATASE_1"/>
    <property type="match status" value="1"/>
</dbReference>
<feature type="compositionally biased region" description="Basic and acidic residues" evidence="10">
    <location>
        <begin position="334"/>
        <end position="345"/>
    </location>
</feature>
<keyword evidence="4" id="KW-0378">Hydrolase</keyword>
<feature type="domain" description="Tyrosine specific protein phosphatases" evidence="12">
    <location>
        <begin position="584"/>
        <end position="668"/>
    </location>
</feature>
<comment type="similarity">
    <text evidence="8">Belongs to the protein-tyrosine phosphatase family. Non-receptor class 3 subfamily.</text>
</comment>
<dbReference type="SUPFAM" id="SSF52087">
    <property type="entry name" value="CRAL/TRIO domain"/>
    <property type="match status" value="1"/>
</dbReference>
<organism evidence="14 15">
    <name type="scientific">Mytilus coruscus</name>
    <name type="common">Sea mussel</name>
    <dbReference type="NCBI Taxonomy" id="42192"/>
    <lineage>
        <taxon>Eukaryota</taxon>
        <taxon>Metazoa</taxon>
        <taxon>Spiralia</taxon>
        <taxon>Lophotrochozoa</taxon>
        <taxon>Mollusca</taxon>
        <taxon>Bivalvia</taxon>
        <taxon>Autobranchia</taxon>
        <taxon>Pteriomorphia</taxon>
        <taxon>Mytilida</taxon>
        <taxon>Mytiloidea</taxon>
        <taxon>Mytilidae</taxon>
        <taxon>Mytilinae</taxon>
        <taxon>Mytilus</taxon>
    </lineage>
</organism>
<dbReference type="PROSITE" id="PS50056">
    <property type="entry name" value="TYR_PHOSPHATASE_2"/>
    <property type="match status" value="1"/>
</dbReference>
<dbReference type="PANTHER" id="PTHR19134">
    <property type="entry name" value="RECEPTOR-TYPE TYROSINE-PROTEIN PHOSPHATASE"/>
    <property type="match status" value="1"/>
</dbReference>
<dbReference type="CDD" id="cd00170">
    <property type="entry name" value="SEC14"/>
    <property type="match status" value="1"/>
</dbReference>
<reference evidence="14 15" key="1">
    <citation type="submission" date="2020-06" db="EMBL/GenBank/DDBJ databases">
        <authorList>
            <person name="Li R."/>
            <person name="Bekaert M."/>
        </authorList>
    </citation>
    <scope>NUCLEOTIDE SEQUENCE [LARGE SCALE GENOMIC DNA]</scope>
    <source>
        <strain evidence="15">wild</strain>
    </source>
</reference>
<dbReference type="InterPro" id="IPR000387">
    <property type="entry name" value="Tyr_Pase_dom"/>
</dbReference>
<dbReference type="PANTHER" id="PTHR19134:SF534">
    <property type="entry name" value="LD27988P"/>
    <property type="match status" value="1"/>
</dbReference>
<evidence type="ECO:0000259" key="13">
    <source>
        <dbReference type="PROSITE" id="PS50191"/>
    </source>
</evidence>
<evidence type="ECO:0000313" key="15">
    <source>
        <dbReference type="Proteomes" id="UP000507470"/>
    </source>
</evidence>
<keyword evidence="15" id="KW-1185">Reference proteome</keyword>
<dbReference type="Pfam" id="PF00102">
    <property type="entry name" value="Y_phosphatase"/>
    <property type="match status" value="1"/>
</dbReference>
<evidence type="ECO:0000256" key="10">
    <source>
        <dbReference type="SAM" id="MobiDB-lite"/>
    </source>
</evidence>
<gene>
    <name evidence="14" type="ORF">MCOR_32761</name>
</gene>
<accession>A0A6J8CSB6</accession>
<sequence length="702" mass="80468">MASASLSTEEEKEVKGFLEYVNKIREREKAEPLAWNTAVKFLMARKFDKKRAIDLYINHEITRRKEELLHIDSNDEFLLKEVATEKLTILPGRDKHGAAVALFTARLHQPRDSTHQIVLKGLLYQLDAALESKDTQRHGLVFIYDMTDSKYANFDYELCTKILSLLKGACPARLKKVLIVTAPLWFKAPFKILQLFVREKLRDRVYTISLQQLPLHIPSESLPLHLGGTIMNSHPAWMQICYKVSTKQSIDLNTYFFPCRSTRQGSVSQRSLSSEISDCMIISDIESEESKETISEKHSSEEKEKEEKMIIDQEKEVTVEKHDTCANGSIKRRHDSDVNNADDNKQQNSNCNDNINEDESDIPPKKRPSSTSTNIIEDTNHMNEVTGMTVEQLVKHLRKTKRKGLYTEYAHIKMEPPSGTFNISKAKYNLPKNRYSDVLCYDHSRVKLPAIVEGDPSSDYINANYVAGYNQDNAYISTQGPLPKTFGDFWRMIWHCHVMVIVMTTRVVERGRMKCGQYWPMEEESEEQIEEFIVINTGIEQHHDYTVTGLFLHNTKSGESRHLTHIQFTSWPDYGVPRTGTAFLDFLFRVRSCQADATKRLGSSWKGHALGPPIVVHCSAGIGRTGTFMTIDISLRQLEDTNRVDIKETVRRIRSQRAFAIQMPDQYVFCHLGIVEHALRQGDIEDYDLAGFDDSDSESDEI</sequence>
<dbReference type="Pfam" id="PF00650">
    <property type="entry name" value="CRAL_TRIO"/>
    <property type="match status" value="1"/>
</dbReference>
<dbReference type="InterPro" id="IPR036865">
    <property type="entry name" value="CRAL-TRIO_dom_sf"/>
</dbReference>
<evidence type="ECO:0000256" key="6">
    <source>
        <dbReference type="ARBA" id="ARBA00022990"/>
    </source>
</evidence>
<keyword evidence="5" id="KW-0904">Protein phosphatase</keyword>
<dbReference type="InterPro" id="IPR016130">
    <property type="entry name" value="Tyr_Pase_AS"/>
</dbReference>
<dbReference type="FunFam" id="3.90.190.10:FF:000026">
    <property type="entry name" value="tyrosine-protein phosphatase non-receptor type 9"/>
    <property type="match status" value="1"/>
</dbReference>
<evidence type="ECO:0000256" key="5">
    <source>
        <dbReference type="ARBA" id="ARBA00022912"/>
    </source>
</evidence>